<dbReference type="InterPro" id="IPR000407">
    <property type="entry name" value="GDA1_CD39_NTPase"/>
</dbReference>
<reference evidence="6" key="1">
    <citation type="submission" date="2023-07" db="EMBL/GenBank/DDBJ databases">
        <title>A chromosome-level genome assembly of Lolium multiflorum.</title>
        <authorList>
            <person name="Chen Y."/>
            <person name="Copetti D."/>
            <person name="Kolliker R."/>
            <person name="Studer B."/>
        </authorList>
    </citation>
    <scope>NUCLEOTIDE SEQUENCE</scope>
    <source>
        <strain evidence="6">02402/16</strain>
        <tissue evidence="6">Leaf</tissue>
    </source>
</reference>
<gene>
    <name evidence="6" type="ORF">QYE76_048197</name>
</gene>
<feature type="compositionally biased region" description="Polar residues" evidence="5">
    <location>
        <begin position="11"/>
        <end position="20"/>
    </location>
</feature>
<dbReference type="GO" id="GO:0009134">
    <property type="term" value="P:nucleoside diphosphate catabolic process"/>
    <property type="evidence" value="ECO:0007669"/>
    <property type="project" value="TreeGrafter"/>
</dbReference>
<evidence type="ECO:0000256" key="2">
    <source>
        <dbReference type="ARBA" id="ARBA00022801"/>
    </source>
</evidence>
<evidence type="ECO:0000256" key="3">
    <source>
        <dbReference type="PIRSR" id="PIRSR600407-1"/>
    </source>
</evidence>
<dbReference type="Gene3D" id="3.30.420.150">
    <property type="entry name" value="Exopolyphosphatase. Domain 2"/>
    <property type="match status" value="1"/>
</dbReference>
<dbReference type="PANTHER" id="PTHR11782">
    <property type="entry name" value="ADENOSINE/GUANOSINE DIPHOSPHATASE"/>
    <property type="match status" value="1"/>
</dbReference>
<dbReference type="Pfam" id="PF01150">
    <property type="entry name" value="GDA1_CD39"/>
    <property type="match status" value="1"/>
</dbReference>
<proteinExistence type="inferred from homology"/>
<comment type="similarity">
    <text evidence="1 4">Belongs to the GDA1/CD39 NTPase family.</text>
</comment>
<dbReference type="AlphaFoldDB" id="A0AAD8VBF6"/>
<comment type="caution">
    <text evidence="6">The sequence shown here is derived from an EMBL/GenBank/DDBJ whole genome shotgun (WGS) entry which is preliminary data.</text>
</comment>
<feature type="region of interest" description="Disordered" evidence="5">
    <location>
        <begin position="1"/>
        <end position="114"/>
    </location>
</feature>
<sequence length="301" mass="32056">MSGSRGRDNPSRATSCTPCTVNYPRFPAESARSTRLSSPYRIPPQPRGGAPALPHRRRAPRPRTPSTAGRAHPLMRRPNARVEPPAQAQEQTLASAPASKMAAQRQRSSSSSSLGRRHLAGALAFLAATAFALLLLLPRSSPPSYGVVIDAGSTGSRVHVIAYRAGPLPRLDWTRTASLKAAPGLSSFAADPGTAGASIAPLLEFARRRVPRDSWARTEVRLMATAGLRLLDAATAEAVLESCRRLLRESGFQFQDEWATMISGAEEGIYAWVAANYALGTLGGATQDTTGIIELGNVCHQ</sequence>
<protein>
    <recommendedName>
        <fullName evidence="8">Apyrase</fullName>
    </recommendedName>
</protein>
<dbReference type="GO" id="GO:0016020">
    <property type="term" value="C:membrane"/>
    <property type="evidence" value="ECO:0007669"/>
    <property type="project" value="TreeGrafter"/>
</dbReference>
<evidence type="ECO:0008006" key="8">
    <source>
        <dbReference type="Google" id="ProtNLM"/>
    </source>
</evidence>
<dbReference type="EMBL" id="JAUUTY010000419">
    <property type="protein sequence ID" value="KAK1601472.1"/>
    <property type="molecule type" value="Genomic_DNA"/>
</dbReference>
<accession>A0AAD8VBF6</accession>
<dbReference type="Proteomes" id="UP001231189">
    <property type="component" value="Unassembled WGS sequence"/>
</dbReference>
<feature type="compositionally biased region" description="Basic and acidic residues" evidence="5">
    <location>
        <begin position="1"/>
        <end position="10"/>
    </location>
</feature>
<name>A0AAD8VBF6_LOLMU</name>
<feature type="active site" description="Proton acceptor" evidence="3">
    <location>
        <position position="267"/>
    </location>
</feature>
<dbReference type="PROSITE" id="PS01238">
    <property type="entry name" value="GDA1_CD39_NTPASE"/>
    <property type="match status" value="1"/>
</dbReference>
<dbReference type="GO" id="GO:0017110">
    <property type="term" value="F:nucleoside diphosphate phosphatase activity"/>
    <property type="evidence" value="ECO:0007669"/>
    <property type="project" value="TreeGrafter"/>
</dbReference>
<dbReference type="Gene3D" id="3.30.420.40">
    <property type="match status" value="1"/>
</dbReference>
<evidence type="ECO:0000256" key="5">
    <source>
        <dbReference type="SAM" id="MobiDB-lite"/>
    </source>
</evidence>
<evidence type="ECO:0000313" key="7">
    <source>
        <dbReference type="Proteomes" id="UP001231189"/>
    </source>
</evidence>
<evidence type="ECO:0000256" key="4">
    <source>
        <dbReference type="RuleBase" id="RU003833"/>
    </source>
</evidence>
<organism evidence="6 7">
    <name type="scientific">Lolium multiflorum</name>
    <name type="common">Italian ryegrass</name>
    <name type="synonym">Lolium perenne subsp. multiflorum</name>
    <dbReference type="NCBI Taxonomy" id="4521"/>
    <lineage>
        <taxon>Eukaryota</taxon>
        <taxon>Viridiplantae</taxon>
        <taxon>Streptophyta</taxon>
        <taxon>Embryophyta</taxon>
        <taxon>Tracheophyta</taxon>
        <taxon>Spermatophyta</taxon>
        <taxon>Magnoliopsida</taxon>
        <taxon>Liliopsida</taxon>
        <taxon>Poales</taxon>
        <taxon>Poaceae</taxon>
        <taxon>BOP clade</taxon>
        <taxon>Pooideae</taxon>
        <taxon>Poodae</taxon>
        <taxon>Poeae</taxon>
        <taxon>Poeae Chloroplast Group 2 (Poeae type)</taxon>
        <taxon>Loliodinae</taxon>
        <taxon>Loliinae</taxon>
        <taxon>Lolium</taxon>
    </lineage>
</organism>
<evidence type="ECO:0000313" key="6">
    <source>
        <dbReference type="EMBL" id="KAK1601472.1"/>
    </source>
</evidence>
<keyword evidence="2 4" id="KW-0378">Hydrolase</keyword>
<evidence type="ECO:0000256" key="1">
    <source>
        <dbReference type="ARBA" id="ARBA00009283"/>
    </source>
</evidence>
<dbReference type="PANTHER" id="PTHR11782:SF79">
    <property type="entry name" value="OS08G0436100 PROTEIN"/>
    <property type="match status" value="1"/>
</dbReference>
<keyword evidence="7" id="KW-1185">Reference proteome</keyword>